<dbReference type="SMART" id="SM00729">
    <property type="entry name" value="Elp3"/>
    <property type="match status" value="1"/>
</dbReference>
<comment type="similarity">
    <text evidence="2 16">Belongs to the radical SAM superfamily. Biotin synthase family.</text>
</comment>
<dbReference type="Proteomes" id="UP000070456">
    <property type="component" value="Unassembled WGS sequence"/>
</dbReference>
<keyword evidence="11 16" id="KW-0408">Iron</keyword>
<feature type="binding site" evidence="16 17">
    <location>
        <position position="76"/>
    </location>
    <ligand>
        <name>[4Fe-4S] cluster</name>
        <dbReference type="ChEBI" id="CHEBI:49883"/>
        <note>4Fe-4S-S-AdoMet</note>
    </ligand>
</feature>
<keyword evidence="8 16" id="KW-0001">2Fe-2S</keyword>
<reference evidence="19 20" key="1">
    <citation type="submission" date="2015-12" db="EMBL/GenBank/DDBJ databases">
        <title>Draft genome sequence of the thermoanaerobe Thermotalea metallivorans, an isolate from the runoff channel of the Great Artesian Basin, Australia.</title>
        <authorList>
            <person name="Patel B.K."/>
        </authorList>
    </citation>
    <scope>NUCLEOTIDE SEQUENCE [LARGE SCALE GENOMIC DNA]</scope>
    <source>
        <strain evidence="19 20">B2-1</strain>
    </source>
</reference>
<dbReference type="PROSITE" id="PS51918">
    <property type="entry name" value="RADICAL_SAM"/>
    <property type="match status" value="1"/>
</dbReference>
<dbReference type="OrthoDB" id="9786826at2"/>
<proteinExistence type="inferred from homology"/>
<evidence type="ECO:0000256" key="6">
    <source>
        <dbReference type="ARBA" id="ARBA00022679"/>
    </source>
</evidence>
<comment type="cofactor">
    <cofactor evidence="17">
        <name>[2Fe-2S] cluster</name>
        <dbReference type="ChEBI" id="CHEBI:190135"/>
    </cofactor>
    <text evidence="17">Binds 1 [2Fe-2S] cluster. The cluster is coordinated with 3 cysteines and 1 arginine.</text>
</comment>
<feature type="binding site" evidence="16 17">
    <location>
        <position position="69"/>
    </location>
    <ligand>
        <name>[4Fe-4S] cluster</name>
        <dbReference type="ChEBI" id="CHEBI:49883"/>
        <note>4Fe-4S-S-AdoMet</note>
    </ligand>
</feature>
<evidence type="ECO:0000313" key="20">
    <source>
        <dbReference type="Proteomes" id="UP000070456"/>
    </source>
</evidence>
<dbReference type="FunFam" id="3.20.20.70:FF:000026">
    <property type="entry name" value="Biotin synthase"/>
    <property type="match status" value="1"/>
</dbReference>
<evidence type="ECO:0000313" key="19">
    <source>
        <dbReference type="EMBL" id="KXG78642.1"/>
    </source>
</evidence>
<evidence type="ECO:0000256" key="13">
    <source>
        <dbReference type="ARBA" id="ARBA00051157"/>
    </source>
</evidence>
<dbReference type="InterPro" id="IPR002684">
    <property type="entry name" value="Biotin_synth/BioAB"/>
</dbReference>
<dbReference type="InterPro" id="IPR058240">
    <property type="entry name" value="rSAM_sf"/>
</dbReference>
<evidence type="ECO:0000256" key="16">
    <source>
        <dbReference type="HAMAP-Rule" id="MF_01694"/>
    </source>
</evidence>
<evidence type="ECO:0000256" key="12">
    <source>
        <dbReference type="ARBA" id="ARBA00023014"/>
    </source>
</evidence>
<dbReference type="SUPFAM" id="SSF102114">
    <property type="entry name" value="Radical SAM enzymes"/>
    <property type="match status" value="1"/>
</dbReference>
<dbReference type="SMART" id="SM00876">
    <property type="entry name" value="BATS"/>
    <property type="match status" value="1"/>
</dbReference>
<keyword evidence="9 16" id="KW-0479">Metal-binding</keyword>
<evidence type="ECO:0000256" key="8">
    <source>
        <dbReference type="ARBA" id="ARBA00022714"/>
    </source>
</evidence>
<dbReference type="InterPro" id="IPR010722">
    <property type="entry name" value="BATS_dom"/>
</dbReference>
<dbReference type="PATRIC" id="fig|520762.4.peg.194"/>
<dbReference type="InterPro" id="IPR013785">
    <property type="entry name" value="Aldolase_TIM"/>
</dbReference>
<sequence length="325" mass="36553">MMQLIHEIKEKVLNGEKITFEEAMKLISIEEGDMESLEALYAGANEIRKKFAGNRADLCTIMNAKSGKCSEDCKYCAQSGHYHTGIQEYDLVDYEQVIERAKEMEREGAHRFSLVTSGRGVDGEEFEKLLEMYHRLRKETRLKICASHGIISYEQAMKLKEAGVSMYHHNVETSRDYYGEICTTHAYEDRIDTIRNVQRAGMELCCGGIIGMGESVEDRVKMAFEISQLGVKSIPINILNPIPGTPLGDLETLSPIEALKTMALYRFVIPDCYIRYAGGRMILGELQNIGFRAGVNAALVGNYLTTIGSKIEDDINMVRCEGFEL</sequence>
<dbReference type="GO" id="GO:0051537">
    <property type="term" value="F:2 iron, 2 sulfur cluster binding"/>
    <property type="evidence" value="ECO:0007669"/>
    <property type="project" value="UniProtKB-KW"/>
</dbReference>
<accession>A0A140LDL7</accession>
<dbReference type="InterPro" id="IPR007197">
    <property type="entry name" value="rSAM"/>
</dbReference>
<keyword evidence="6 16" id="KW-0808">Transferase</keyword>
<dbReference type="Pfam" id="PF04055">
    <property type="entry name" value="Radical_SAM"/>
    <property type="match status" value="1"/>
</dbReference>
<evidence type="ECO:0000256" key="2">
    <source>
        <dbReference type="ARBA" id="ARBA00010765"/>
    </source>
</evidence>
<evidence type="ECO:0000256" key="4">
    <source>
        <dbReference type="ARBA" id="ARBA00012236"/>
    </source>
</evidence>
<comment type="cofactor">
    <cofactor evidence="16 17">
        <name>[4Fe-4S] cluster</name>
        <dbReference type="ChEBI" id="CHEBI:49883"/>
    </cofactor>
    <text evidence="16 17">Binds 1 [4Fe-4S] cluster. The cluster is coordinated with 3 cysteines and an exchangeable S-adenosyl-L-methionine.</text>
</comment>
<dbReference type="STRING" id="520762.AN619_01680"/>
<feature type="domain" description="Radical SAM core" evidence="18">
    <location>
        <begin position="51"/>
        <end position="280"/>
    </location>
</feature>
<name>A0A140LDL7_9FIRM</name>
<comment type="function">
    <text evidence="14 16">Catalyzes the conversion of dethiobiotin (DTB) to biotin by the insertion of a sulfur atom into dethiobiotin via a radical-based mechanism.</text>
</comment>
<comment type="caution">
    <text evidence="19">The sequence shown here is derived from an EMBL/GenBank/DDBJ whole genome shotgun (WGS) entry which is preliminary data.</text>
</comment>
<dbReference type="GO" id="GO:0004076">
    <property type="term" value="F:biotin synthase activity"/>
    <property type="evidence" value="ECO:0007669"/>
    <property type="project" value="UniProtKB-UniRule"/>
</dbReference>
<feature type="binding site" evidence="16 17">
    <location>
        <position position="113"/>
    </location>
    <ligand>
        <name>[2Fe-2S] cluster</name>
        <dbReference type="ChEBI" id="CHEBI:190135"/>
    </ligand>
</feature>
<comment type="catalytic activity">
    <reaction evidence="13 16">
        <text>(4R,5S)-dethiobiotin + (sulfur carrier)-SH + 2 reduced [2Fe-2S]-[ferredoxin] + 2 S-adenosyl-L-methionine = (sulfur carrier)-H + biotin + 2 5'-deoxyadenosine + 2 L-methionine + 2 oxidized [2Fe-2S]-[ferredoxin]</text>
        <dbReference type="Rhea" id="RHEA:22060"/>
        <dbReference type="Rhea" id="RHEA-COMP:10000"/>
        <dbReference type="Rhea" id="RHEA-COMP:10001"/>
        <dbReference type="Rhea" id="RHEA-COMP:14737"/>
        <dbReference type="Rhea" id="RHEA-COMP:14739"/>
        <dbReference type="ChEBI" id="CHEBI:17319"/>
        <dbReference type="ChEBI" id="CHEBI:29917"/>
        <dbReference type="ChEBI" id="CHEBI:33737"/>
        <dbReference type="ChEBI" id="CHEBI:33738"/>
        <dbReference type="ChEBI" id="CHEBI:57586"/>
        <dbReference type="ChEBI" id="CHEBI:57844"/>
        <dbReference type="ChEBI" id="CHEBI:59789"/>
        <dbReference type="ChEBI" id="CHEBI:64428"/>
        <dbReference type="ChEBI" id="CHEBI:149473"/>
        <dbReference type="EC" id="2.8.1.6"/>
    </reaction>
</comment>
<keyword evidence="12 16" id="KW-0411">Iron-sulfur</keyword>
<evidence type="ECO:0000259" key="18">
    <source>
        <dbReference type="PROSITE" id="PS51918"/>
    </source>
</evidence>
<dbReference type="PANTHER" id="PTHR22976:SF2">
    <property type="entry name" value="BIOTIN SYNTHASE, MITOCHONDRIAL"/>
    <property type="match status" value="1"/>
</dbReference>
<dbReference type="Gene3D" id="3.20.20.70">
    <property type="entry name" value="Aldolase class I"/>
    <property type="match status" value="1"/>
</dbReference>
<dbReference type="UniPathway" id="UPA00078">
    <property type="reaction ID" value="UER00162"/>
</dbReference>
<dbReference type="SFLD" id="SFLDG01278">
    <property type="entry name" value="biotin_synthase_like"/>
    <property type="match status" value="1"/>
</dbReference>
<feature type="binding site" evidence="16 17">
    <location>
        <position position="73"/>
    </location>
    <ligand>
        <name>[4Fe-4S] cluster</name>
        <dbReference type="ChEBI" id="CHEBI:49883"/>
        <note>4Fe-4S-S-AdoMet</note>
    </ligand>
</feature>
<evidence type="ECO:0000256" key="11">
    <source>
        <dbReference type="ARBA" id="ARBA00023004"/>
    </source>
</evidence>
<dbReference type="InterPro" id="IPR024177">
    <property type="entry name" value="Biotin_synthase"/>
</dbReference>
<evidence type="ECO:0000256" key="14">
    <source>
        <dbReference type="ARBA" id="ARBA00057568"/>
    </source>
</evidence>
<dbReference type="NCBIfam" id="TIGR00433">
    <property type="entry name" value="bioB"/>
    <property type="match status" value="1"/>
</dbReference>
<comment type="pathway">
    <text evidence="1 16">Cofactor biosynthesis; biotin biosynthesis; biotin from 7,8-diaminononanoate: step 2/2.</text>
</comment>
<feature type="binding site" evidence="16 17">
    <location>
        <position position="205"/>
    </location>
    <ligand>
        <name>[2Fe-2S] cluster</name>
        <dbReference type="ChEBI" id="CHEBI:190135"/>
    </ligand>
</feature>
<feature type="binding site" evidence="16 17">
    <location>
        <position position="275"/>
    </location>
    <ligand>
        <name>[2Fe-2S] cluster</name>
        <dbReference type="ChEBI" id="CHEBI:190135"/>
    </ligand>
</feature>
<comment type="cofactor">
    <cofactor evidence="16">
        <name>[2Fe-2S] cluster</name>
        <dbReference type="ChEBI" id="CHEBI:190135"/>
    </cofactor>
    <text evidence="16">Binds 1 [2Fe-2S] cluster. The cluster is coordinated with 3 cysteines and 1 arginine.</text>
</comment>
<evidence type="ECO:0000256" key="17">
    <source>
        <dbReference type="PIRSR" id="PIRSR001619-1"/>
    </source>
</evidence>
<organism evidence="19 20">
    <name type="scientific">Thermotalea metallivorans</name>
    <dbReference type="NCBI Taxonomy" id="520762"/>
    <lineage>
        <taxon>Bacteria</taxon>
        <taxon>Bacillati</taxon>
        <taxon>Bacillota</taxon>
        <taxon>Clostridia</taxon>
        <taxon>Peptostreptococcales</taxon>
        <taxon>Thermotaleaceae</taxon>
        <taxon>Thermotalea</taxon>
    </lineage>
</organism>
<evidence type="ECO:0000256" key="3">
    <source>
        <dbReference type="ARBA" id="ARBA00011738"/>
    </source>
</evidence>
<dbReference type="RefSeq" id="WP_068554140.1">
    <property type="nucleotide sequence ID" value="NZ_LOEE01000004.1"/>
</dbReference>
<evidence type="ECO:0000256" key="10">
    <source>
        <dbReference type="ARBA" id="ARBA00022756"/>
    </source>
</evidence>
<dbReference type="CDD" id="cd01335">
    <property type="entry name" value="Radical_SAM"/>
    <property type="match status" value="1"/>
</dbReference>
<dbReference type="EC" id="2.8.1.6" evidence="4 16"/>
<gene>
    <name evidence="19" type="primary">bioB_1</name>
    <name evidence="16" type="synonym">bioB</name>
    <name evidence="19" type="ORF">AN619_01680</name>
</gene>
<dbReference type="InterPro" id="IPR006638">
    <property type="entry name" value="Elp3/MiaA/NifB-like_rSAM"/>
</dbReference>
<dbReference type="AlphaFoldDB" id="A0A140LDL7"/>
<evidence type="ECO:0000256" key="7">
    <source>
        <dbReference type="ARBA" id="ARBA00022691"/>
    </source>
</evidence>
<dbReference type="GO" id="GO:0051539">
    <property type="term" value="F:4 iron, 4 sulfur cluster binding"/>
    <property type="evidence" value="ECO:0007669"/>
    <property type="project" value="UniProtKB-KW"/>
</dbReference>
<keyword evidence="5 16" id="KW-0004">4Fe-4S</keyword>
<dbReference type="GO" id="GO:0005506">
    <property type="term" value="F:iron ion binding"/>
    <property type="evidence" value="ECO:0007669"/>
    <property type="project" value="UniProtKB-UniRule"/>
</dbReference>
<evidence type="ECO:0000256" key="15">
    <source>
        <dbReference type="ARBA" id="ARBA00070199"/>
    </source>
</evidence>
<evidence type="ECO:0000256" key="9">
    <source>
        <dbReference type="ARBA" id="ARBA00022723"/>
    </source>
</evidence>
<evidence type="ECO:0000256" key="1">
    <source>
        <dbReference type="ARBA" id="ARBA00004942"/>
    </source>
</evidence>
<feature type="binding site" evidence="16 17">
    <location>
        <position position="145"/>
    </location>
    <ligand>
        <name>[2Fe-2S] cluster</name>
        <dbReference type="ChEBI" id="CHEBI:190135"/>
    </ligand>
</feature>
<comment type="subunit">
    <text evidence="3 16">Homodimer.</text>
</comment>
<dbReference type="SFLD" id="SFLDG01060">
    <property type="entry name" value="BATS_domain_containing"/>
    <property type="match status" value="1"/>
</dbReference>
<evidence type="ECO:0000256" key="5">
    <source>
        <dbReference type="ARBA" id="ARBA00022485"/>
    </source>
</evidence>
<protein>
    <recommendedName>
        <fullName evidence="15 16">Biotin synthase</fullName>
        <ecNumber evidence="4 16">2.8.1.6</ecNumber>
    </recommendedName>
</protein>
<dbReference type="HAMAP" id="MF_01694">
    <property type="entry name" value="BioB"/>
    <property type="match status" value="1"/>
</dbReference>
<dbReference type="PIRSF" id="PIRSF001619">
    <property type="entry name" value="Biotin_synth"/>
    <property type="match status" value="1"/>
</dbReference>
<dbReference type="PANTHER" id="PTHR22976">
    <property type="entry name" value="BIOTIN SYNTHASE"/>
    <property type="match status" value="1"/>
</dbReference>
<keyword evidence="10 16" id="KW-0093">Biotin biosynthesis</keyword>
<dbReference type="SFLD" id="SFLDS00029">
    <property type="entry name" value="Radical_SAM"/>
    <property type="match status" value="1"/>
</dbReference>
<dbReference type="EMBL" id="LOEE01000004">
    <property type="protein sequence ID" value="KXG78642.1"/>
    <property type="molecule type" value="Genomic_DNA"/>
</dbReference>
<dbReference type="GO" id="GO:0009102">
    <property type="term" value="P:biotin biosynthetic process"/>
    <property type="evidence" value="ECO:0007669"/>
    <property type="project" value="UniProtKB-UniRule"/>
</dbReference>
<keyword evidence="7 16" id="KW-0949">S-adenosyl-L-methionine</keyword>
<dbReference type="Pfam" id="PF06968">
    <property type="entry name" value="BATS"/>
    <property type="match status" value="1"/>
</dbReference>
<keyword evidence="20" id="KW-1185">Reference proteome</keyword>